<evidence type="ECO:0000256" key="4">
    <source>
        <dbReference type="ARBA" id="ARBA00023125"/>
    </source>
</evidence>
<dbReference type="InterPro" id="IPR055166">
    <property type="entry name" value="Transc_reg_Sar_Rot_HTH"/>
</dbReference>
<evidence type="ECO:0000313" key="7">
    <source>
        <dbReference type="EMBL" id="PWF21441.1"/>
    </source>
</evidence>
<dbReference type="RefSeq" id="WP_109062785.1">
    <property type="nucleotide sequence ID" value="NZ_QETA01000007.1"/>
</dbReference>
<dbReference type="InterPro" id="IPR036388">
    <property type="entry name" value="WH-like_DNA-bd_sf"/>
</dbReference>
<dbReference type="GO" id="GO:0003700">
    <property type="term" value="F:DNA-binding transcription factor activity"/>
    <property type="evidence" value="ECO:0007669"/>
    <property type="project" value="InterPro"/>
</dbReference>
<evidence type="ECO:0000256" key="2">
    <source>
        <dbReference type="ARBA" id="ARBA00022490"/>
    </source>
</evidence>
<feature type="domain" description="HTH marR-type" evidence="6">
    <location>
        <begin position="20"/>
        <end position="150"/>
    </location>
</feature>
<evidence type="ECO:0000256" key="1">
    <source>
        <dbReference type="ARBA" id="ARBA00004496"/>
    </source>
</evidence>
<dbReference type="InterPro" id="IPR000835">
    <property type="entry name" value="HTH_MarR-typ"/>
</dbReference>
<keyword evidence="5" id="KW-0804">Transcription</keyword>
<sequence length="159" mass="17481">MNTASVSSSTPLPDAAYRLDGQLCFALYAAHLAMNKVYRPLLAELGLTYPQYLVMLVLWEHDGLTVSALGARLHLDSATLTPLLKRLQAAGLVTRTRDREDERQVRIGLTDAGRAMQQRARSVPEGAVCATGCAPTELDTLKQELEALRERLARHITPD</sequence>
<comment type="caution">
    <text evidence="7">The sequence shown here is derived from an EMBL/GenBank/DDBJ whole genome shotgun (WGS) entry which is preliminary data.</text>
</comment>
<keyword evidence="3" id="KW-0805">Transcription regulation</keyword>
<accession>A0A2V1JTX0</accession>
<protein>
    <submittedName>
        <fullName evidence="7">MarR family transcriptional regulator</fullName>
    </submittedName>
</protein>
<dbReference type="SUPFAM" id="SSF46785">
    <property type="entry name" value="Winged helix' DNA-binding domain"/>
    <property type="match status" value="1"/>
</dbReference>
<reference evidence="8" key="1">
    <citation type="submission" date="2018-05" db="EMBL/GenBank/DDBJ databases">
        <authorList>
            <person name="Li Y."/>
        </authorList>
    </citation>
    <scope>NUCLEOTIDE SEQUENCE [LARGE SCALE GENOMIC DNA]</scope>
    <source>
        <strain evidence="8">3d-2-2</strain>
    </source>
</reference>
<dbReference type="Proteomes" id="UP000245212">
    <property type="component" value="Unassembled WGS sequence"/>
</dbReference>
<dbReference type="InterPro" id="IPR039422">
    <property type="entry name" value="MarR/SlyA-like"/>
</dbReference>
<keyword evidence="2" id="KW-0963">Cytoplasm</keyword>
<dbReference type="PRINTS" id="PR00598">
    <property type="entry name" value="HTHMARR"/>
</dbReference>
<dbReference type="Gene3D" id="1.10.10.10">
    <property type="entry name" value="Winged helix-like DNA-binding domain superfamily/Winged helix DNA-binding domain"/>
    <property type="match status" value="1"/>
</dbReference>
<name>A0A2V1JTX0_9BURK</name>
<keyword evidence="8" id="KW-1185">Reference proteome</keyword>
<dbReference type="SMART" id="SM00347">
    <property type="entry name" value="HTH_MARR"/>
    <property type="match status" value="1"/>
</dbReference>
<gene>
    <name evidence="7" type="ORF">DD235_14275</name>
</gene>
<dbReference type="PANTHER" id="PTHR33164">
    <property type="entry name" value="TRANSCRIPTIONAL REGULATOR, MARR FAMILY"/>
    <property type="match status" value="1"/>
</dbReference>
<dbReference type="GO" id="GO:0006950">
    <property type="term" value="P:response to stress"/>
    <property type="evidence" value="ECO:0007669"/>
    <property type="project" value="TreeGrafter"/>
</dbReference>
<dbReference type="GO" id="GO:0005737">
    <property type="term" value="C:cytoplasm"/>
    <property type="evidence" value="ECO:0007669"/>
    <property type="project" value="UniProtKB-SubCell"/>
</dbReference>
<organism evidence="7 8">
    <name type="scientific">Corticimicrobacter populi</name>
    <dbReference type="NCBI Taxonomy" id="2175229"/>
    <lineage>
        <taxon>Bacteria</taxon>
        <taxon>Pseudomonadati</taxon>
        <taxon>Pseudomonadota</taxon>
        <taxon>Betaproteobacteria</taxon>
        <taxon>Burkholderiales</taxon>
        <taxon>Alcaligenaceae</taxon>
        <taxon>Corticimicrobacter</taxon>
    </lineage>
</organism>
<keyword evidence="4" id="KW-0238">DNA-binding</keyword>
<dbReference type="Pfam" id="PF22381">
    <property type="entry name" value="Staph_reg_Sar_Rot"/>
    <property type="match status" value="1"/>
</dbReference>
<dbReference type="EMBL" id="QETA01000007">
    <property type="protein sequence ID" value="PWF21441.1"/>
    <property type="molecule type" value="Genomic_DNA"/>
</dbReference>
<evidence type="ECO:0000256" key="3">
    <source>
        <dbReference type="ARBA" id="ARBA00023015"/>
    </source>
</evidence>
<dbReference type="GO" id="GO:0003677">
    <property type="term" value="F:DNA binding"/>
    <property type="evidence" value="ECO:0007669"/>
    <property type="project" value="UniProtKB-KW"/>
</dbReference>
<evidence type="ECO:0000259" key="6">
    <source>
        <dbReference type="PROSITE" id="PS50995"/>
    </source>
</evidence>
<dbReference type="PROSITE" id="PS50995">
    <property type="entry name" value="HTH_MARR_2"/>
    <property type="match status" value="1"/>
</dbReference>
<comment type="subcellular location">
    <subcellularLocation>
        <location evidence="1">Cytoplasm</location>
    </subcellularLocation>
</comment>
<dbReference type="PANTHER" id="PTHR33164:SF5">
    <property type="entry name" value="ORGANIC HYDROPEROXIDE RESISTANCE TRANSCRIPTIONAL REGULATOR"/>
    <property type="match status" value="1"/>
</dbReference>
<dbReference type="AlphaFoldDB" id="A0A2V1JTX0"/>
<proteinExistence type="predicted"/>
<evidence type="ECO:0000313" key="8">
    <source>
        <dbReference type="Proteomes" id="UP000245212"/>
    </source>
</evidence>
<dbReference type="FunFam" id="1.10.10.10:FF:000163">
    <property type="entry name" value="MarR family transcriptional regulator"/>
    <property type="match status" value="1"/>
</dbReference>
<evidence type="ECO:0000256" key="5">
    <source>
        <dbReference type="ARBA" id="ARBA00023163"/>
    </source>
</evidence>
<dbReference type="InterPro" id="IPR036390">
    <property type="entry name" value="WH_DNA-bd_sf"/>
</dbReference>